<evidence type="ECO:0000256" key="6">
    <source>
        <dbReference type="ARBA" id="ARBA00023122"/>
    </source>
</evidence>
<organism evidence="13 14">
    <name type="scientific">Flavobacterium columnare</name>
    <dbReference type="NCBI Taxonomy" id="996"/>
    <lineage>
        <taxon>Bacteria</taxon>
        <taxon>Pseudomonadati</taxon>
        <taxon>Bacteroidota</taxon>
        <taxon>Flavobacteriia</taxon>
        <taxon>Flavobacteriales</taxon>
        <taxon>Flavobacteriaceae</taxon>
        <taxon>Flavobacterium</taxon>
    </lineage>
</organism>
<evidence type="ECO:0000256" key="5">
    <source>
        <dbReference type="ARBA" id="ARBA00022989"/>
    </source>
</evidence>
<dbReference type="InterPro" id="IPR005170">
    <property type="entry name" value="Transptr-assoc_dom"/>
</dbReference>
<keyword evidence="5 9" id="KW-1133">Transmembrane helix</keyword>
<keyword evidence="2" id="KW-1003">Cell membrane</keyword>
<feature type="transmembrane region" description="Helical" evidence="10">
    <location>
        <begin position="131"/>
        <end position="153"/>
    </location>
</feature>
<feature type="domain" description="CNNM transmembrane" evidence="12">
    <location>
        <begin position="1"/>
        <end position="196"/>
    </location>
</feature>
<dbReference type="PANTHER" id="PTHR43099:SF5">
    <property type="entry name" value="HLYC_CORC FAMILY TRANSPORTER"/>
    <property type="match status" value="1"/>
</dbReference>
<dbReference type="InterPro" id="IPR044751">
    <property type="entry name" value="Ion_transp-like_CBS"/>
</dbReference>
<evidence type="ECO:0000256" key="3">
    <source>
        <dbReference type="ARBA" id="ARBA00022692"/>
    </source>
</evidence>
<dbReference type="PROSITE" id="PS51846">
    <property type="entry name" value="CNNM"/>
    <property type="match status" value="1"/>
</dbReference>
<dbReference type="Proteomes" id="UP000198034">
    <property type="component" value="Unassembled WGS sequence"/>
</dbReference>
<dbReference type="SMART" id="SM01091">
    <property type="entry name" value="CorC_HlyC"/>
    <property type="match status" value="1"/>
</dbReference>
<dbReference type="PROSITE" id="PS51371">
    <property type="entry name" value="CBS"/>
    <property type="match status" value="2"/>
</dbReference>
<dbReference type="CDD" id="cd04590">
    <property type="entry name" value="CBS_pair_CorC_HlyC_assoc"/>
    <property type="match status" value="1"/>
</dbReference>
<dbReference type="SMART" id="SM00116">
    <property type="entry name" value="CBS"/>
    <property type="match status" value="1"/>
</dbReference>
<evidence type="ECO:0000256" key="4">
    <source>
        <dbReference type="ARBA" id="ARBA00022737"/>
    </source>
</evidence>
<reference evidence="13 14" key="1">
    <citation type="journal article" date="2017" name="Infect. Genet. Evol.">
        <title>Comparative genome analysis of fish pathogen Flavobacterium columnare reveals extensive sequence diversity within the species.</title>
        <authorList>
            <person name="Kayansamruaj P."/>
            <person name="Dong H.T."/>
            <person name="Hirono I."/>
            <person name="Kondo H."/>
            <person name="Senapin S."/>
            <person name="Rodkhum C."/>
        </authorList>
    </citation>
    <scope>NUCLEOTIDE SEQUENCE [LARGE SCALE GENOMIC DNA]</scope>
    <source>
        <strain evidence="13 14">1214</strain>
    </source>
</reference>
<evidence type="ECO:0000256" key="2">
    <source>
        <dbReference type="ARBA" id="ARBA00022475"/>
    </source>
</evidence>
<dbReference type="Pfam" id="PF00571">
    <property type="entry name" value="CBS"/>
    <property type="match status" value="1"/>
</dbReference>
<evidence type="ECO:0000256" key="10">
    <source>
        <dbReference type="SAM" id="Phobius"/>
    </source>
</evidence>
<proteinExistence type="predicted"/>
<evidence type="ECO:0000313" key="13">
    <source>
        <dbReference type="EMBL" id="OWP76455.1"/>
    </source>
</evidence>
<evidence type="ECO:0000256" key="8">
    <source>
        <dbReference type="PROSITE-ProRule" id="PRU00703"/>
    </source>
</evidence>
<dbReference type="GO" id="GO:0005886">
    <property type="term" value="C:plasma membrane"/>
    <property type="evidence" value="ECO:0007669"/>
    <property type="project" value="UniProtKB-SubCell"/>
</dbReference>
<dbReference type="InterPro" id="IPR000644">
    <property type="entry name" value="CBS_dom"/>
</dbReference>
<keyword evidence="7 9" id="KW-0472">Membrane</keyword>
<dbReference type="InterPro" id="IPR036318">
    <property type="entry name" value="FAD-bd_PCMH-like_sf"/>
</dbReference>
<dbReference type="InterPro" id="IPR002550">
    <property type="entry name" value="CNNM"/>
</dbReference>
<dbReference type="InterPro" id="IPR016169">
    <property type="entry name" value="FAD-bd_PCMH_sub2"/>
</dbReference>
<dbReference type="Gene3D" id="3.10.580.10">
    <property type="entry name" value="CBS-domain"/>
    <property type="match status" value="1"/>
</dbReference>
<dbReference type="Gene3D" id="3.30.465.10">
    <property type="match status" value="1"/>
</dbReference>
<name>A0A246G9S0_9FLAO</name>
<dbReference type="EMBL" id="MTCY01000026">
    <property type="protein sequence ID" value="OWP76455.1"/>
    <property type="molecule type" value="Genomic_DNA"/>
</dbReference>
<keyword evidence="6 8" id="KW-0129">CBS domain</keyword>
<dbReference type="OrthoDB" id="9798188at2"/>
<dbReference type="InterPro" id="IPR046342">
    <property type="entry name" value="CBS_dom_sf"/>
</dbReference>
<comment type="subcellular location">
    <subcellularLocation>
        <location evidence="1">Cell membrane</location>
        <topology evidence="1">Multi-pass membrane protein</topology>
    </subcellularLocation>
</comment>
<evidence type="ECO:0000256" key="1">
    <source>
        <dbReference type="ARBA" id="ARBA00004651"/>
    </source>
</evidence>
<dbReference type="GO" id="GO:0050660">
    <property type="term" value="F:flavin adenine dinucleotide binding"/>
    <property type="evidence" value="ECO:0007669"/>
    <property type="project" value="InterPro"/>
</dbReference>
<dbReference type="InterPro" id="IPR051676">
    <property type="entry name" value="UPF0053_domain"/>
</dbReference>
<dbReference type="SUPFAM" id="SSF54631">
    <property type="entry name" value="CBS-domain pair"/>
    <property type="match status" value="1"/>
</dbReference>
<keyword evidence="3 9" id="KW-0812">Transmembrane</keyword>
<evidence type="ECO:0000259" key="12">
    <source>
        <dbReference type="PROSITE" id="PS51846"/>
    </source>
</evidence>
<evidence type="ECO:0000256" key="9">
    <source>
        <dbReference type="PROSITE-ProRule" id="PRU01193"/>
    </source>
</evidence>
<protein>
    <submittedName>
        <fullName evidence="13">Hemolysin</fullName>
    </submittedName>
</protein>
<gene>
    <name evidence="13" type="ORF">BWK62_09690</name>
</gene>
<evidence type="ECO:0000259" key="11">
    <source>
        <dbReference type="PROSITE" id="PS51371"/>
    </source>
</evidence>
<evidence type="ECO:0000313" key="14">
    <source>
        <dbReference type="Proteomes" id="UP000198034"/>
    </source>
</evidence>
<feature type="domain" description="CBS" evidence="11">
    <location>
        <begin position="279"/>
        <end position="335"/>
    </location>
</feature>
<dbReference type="Pfam" id="PF01595">
    <property type="entry name" value="CNNM"/>
    <property type="match status" value="1"/>
</dbReference>
<dbReference type="SUPFAM" id="SSF56176">
    <property type="entry name" value="FAD-binding/transporter-associated domain-like"/>
    <property type="match status" value="1"/>
</dbReference>
<sequence>MEIVIIFLLILLNGVFSMSEIALISARKNRLETAAKKGNTSAKTALDLANSPNKFLSTVQIGITLIGILTGIYSGDKITHDVQEFFAIYPMTAPYSKSLGTGVVVVVLTFFSLVLGELLPKRIGLNYPEMIAKAVAVPMKMISVITAPFIWLLTTSTEFILKVLNIKPTADGKVTEEEIKAIIKEGTEGGEVQEIEQDIVERVFHIGDRKVNSLMTHRKSVVYLSLEDQVSELKLQVLEELHSVYPVCKDNLDNVVGVVFLKDLFASFEKGGDFDLRSITKEPVYFIEHTSAYKALENFKKTKVHYAFVTDEYGVLQGIITLNDILEALVGDAAEFYEEEFQLIAREDGSWLVDGHYSLHDFLTYFDMDDLINDYEVTTVSGLIMTELGSIPKVGEKLIWNRMELEVIDMDGVKIDKVIVRSLKEIN</sequence>
<dbReference type="Pfam" id="PF03471">
    <property type="entry name" value="CorC_HlyC"/>
    <property type="match status" value="1"/>
</dbReference>
<keyword evidence="4" id="KW-0677">Repeat</keyword>
<feature type="domain" description="CBS" evidence="11">
    <location>
        <begin position="215"/>
        <end position="274"/>
    </location>
</feature>
<feature type="transmembrane region" description="Helical" evidence="10">
    <location>
        <begin position="99"/>
        <end position="119"/>
    </location>
</feature>
<dbReference type="AlphaFoldDB" id="A0A246G9S0"/>
<accession>A0A246G9S0</accession>
<evidence type="ECO:0000256" key="7">
    <source>
        <dbReference type="ARBA" id="ARBA00023136"/>
    </source>
</evidence>
<comment type="caution">
    <text evidence="13">The sequence shown here is derived from an EMBL/GenBank/DDBJ whole genome shotgun (WGS) entry which is preliminary data.</text>
</comment>
<dbReference type="PANTHER" id="PTHR43099">
    <property type="entry name" value="UPF0053 PROTEIN YRKA"/>
    <property type="match status" value="1"/>
</dbReference>